<gene>
    <name evidence="1" type="ORF">SORDD16_01827</name>
</gene>
<organism evidence="1 2">
    <name type="scientific">Streptococcus oralis</name>
    <dbReference type="NCBI Taxonomy" id="1303"/>
    <lineage>
        <taxon>Bacteria</taxon>
        <taxon>Bacillati</taxon>
        <taxon>Bacillota</taxon>
        <taxon>Bacilli</taxon>
        <taxon>Lactobacillales</taxon>
        <taxon>Streptococcaceae</taxon>
        <taxon>Streptococcus</taxon>
    </lineage>
</organism>
<proteinExistence type="predicted"/>
<dbReference type="Proteomes" id="UP000072653">
    <property type="component" value="Unassembled WGS sequence"/>
</dbReference>
<sequence length="37" mass="3970">MLTTALAKLWLALPDTRLAAGLTLRLSDAEVEVDTEA</sequence>
<comment type="caution">
    <text evidence="1">The sequence shown here is derived from an EMBL/GenBank/DDBJ whole genome shotgun (WGS) entry which is preliminary data.</text>
</comment>
<reference evidence="1 2" key="1">
    <citation type="submission" date="2016-01" db="EMBL/GenBank/DDBJ databases">
        <title>Highly variable Streptococcus oralis are common among viridans streptococci isolated from primates.</title>
        <authorList>
            <person name="Denapaite D."/>
            <person name="Rieger M."/>
            <person name="Koendgen S."/>
            <person name="Brueckner R."/>
            <person name="Ochigava I."/>
            <person name="Kappeler P."/>
            <person name="Maetz-Rensing K."/>
            <person name="Leendertz F."/>
            <person name="Hakenbeck R."/>
        </authorList>
    </citation>
    <scope>NUCLEOTIDE SEQUENCE [LARGE SCALE GENOMIC DNA]</scope>
    <source>
        <strain evidence="1 2">DD16</strain>
    </source>
</reference>
<dbReference type="AlphaFoldDB" id="A0A139P7G4"/>
<dbReference type="PATRIC" id="fig|1303.79.peg.2170"/>
<evidence type="ECO:0000313" key="2">
    <source>
        <dbReference type="Proteomes" id="UP000072653"/>
    </source>
</evidence>
<evidence type="ECO:0000313" key="1">
    <source>
        <dbReference type="EMBL" id="KXT84290.1"/>
    </source>
</evidence>
<name>A0A139P7G4_STROR</name>
<protein>
    <submittedName>
        <fullName evidence="1">Uncharacterized protein</fullName>
    </submittedName>
</protein>
<accession>A0A139P7G4</accession>
<dbReference type="EMBL" id="LQOB01000341">
    <property type="protein sequence ID" value="KXT84290.1"/>
    <property type="molecule type" value="Genomic_DNA"/>
</dbReference>